<evidence type="ECO:0000313" key="2">
    <source>
        <dbReference type="Proteomes" id="UP000233551"/>
    </source>
</evidence>
<name>A0A2I0JBL9_PUNGR</name>
<accession>A0A2I0JBL9</accession>
<sequence>MRVPNMLHVTLCKCERFLLTFPRPGTLPRDVDRHGLPSVGLSNAVGGSAQGLPSNNHIDYPIAGGVLTLDASLSVALIPPSLLLAIGTICPPRPLSSSIRAFALCRQGPSRRRPSQWTPLVALPYTKPSRCPCYMSFSIARPNSLQLSIASAYAL</sequence>
<reference evidence="1 2" key="1">
    <citation type="submission" date="2017-11" db="EMBL/GenBank/DDBJ databases">
        <title>De-novo sequencing of pomegranate (Punica granatum L.) genome.</title>
        <authorList>
            <person name="Akparov Z."/>
            <person name="Amiraslanov A."/>
            <person name="Hajiyeva S."/>
            <person name="Abbasov M."/>
            <person name="Kaur K."/>
            <person name="Hamwieh A."/>
            <person name="Solovyev V."/>
            <person name="Salamov A."/>
            <person name="Braich B."/>
            <person name="Kosarev P."/>
            <person name="Mahmoud A."/>
            <person name="Hajiyev E."/>
            <person name="Babayeva S."/>
            <person name="Izzatullayeva V."/>
            <person name="Mammadov A."/>
            <person name="Mammadov A."/>
            <person name="Sharifova S."/>
            <person name="Ojaghi J."/>
            <person name="Eynullazada K."/>
            <person name="Bayramov B."/>
            <person name="Abdulazimova A."/>
            <person name="Shahmuradov I."/>
        </authorList>
    </citation>
    <scope>NUCLEOTIDE SEQUENCE [LARGE SCALE GENOMIC DNA]</scope>
    <source>
        <strain evidence="2">cv. AG2017</strain>
        <tissue evidence="1">Leaf</tissue>
    </source>
</reference>
<evidence type="ECO:0000313" key="1">
    <source>
        <dbReference type="EMBL" id="PKI53652.1"/>
    </source>
</evidence>
<proteinExistence type="predicted"/>
<dbReference type="Proteomes" id="UP000233551">
    <property type="component" value="Unassembled WGS sequence"/>
</dbReference>
<organism evidence="1 2">
    <name type="scientific">Punica granatum</name>
    <name type="common">Pomegranate</name>
    <dbReference type="NCBI Taxonomy" id="22663"/>
    <lineage>
        <taxon>Eukaryota</taxon>
        <taxon>Viridiplantae</taxon>
        <taxon>Streptophyta</taxon>
        <taxon>Embryophyta</taxon>
        <taxon>Tracheophyta</taxon>
        <taxon>Spermatophyta</taxon>
        <taxon>Magnoliopsida</taxon>
        <taxon>eudicotyledons</taxon>
        <taxon>Gunneridae</taxon>
        <taxon>Pentapetalae</taxon>
        <taxon>rosids</taxon>
        <taxon>malvids</taxon>
        <taxon>Myrtales</taxon>
        <taxon>Lythraceae</taxon>
        <taxon>Punica</taxon>
    </lineage>
</organism>
<dbReference type="EMBL" id="PGOL01001843">
    <property type="protein sequence ID" value="PKI53652.1"/>
    <property type="molecule type" value="Genomic_DNA"/>
</dbReference>
<keyword evidence="2" id="KW-1185">Reference proteome</keyword>
<dbReference type="AlphaFoldDB" id="A0A2I0JBL9"/>
<gene>
    <name evidence="1" type="ORF">CRG98_025893</name>
</gene>
<comment type="caution">
    <text evidence="1">The sequence shown here is derived from an EMBL/GenBank/DDBJ whole genome shotgun (WGS) entry which is preliminary data.</text>
</comment>
<protein>
    <submittedName>
        <fullName evidence="1">Uncharacterized protein</fullName>
    </submittedName>
</protein>